<feature type="transmembrane region" description="Helical" evidence="1">
    <location>
        <begin position="81"/>
        <end position="100"/>
    </location>
</feature>
<gene>
    <name evidence="2" type="primary">CNIH2</name>
</gene>
<reference evidence="2" key="3">
    <citation type="submission" date="2025-09" db="UniProtKB">
        <authorList>
            <consortium name="Ensembl"/>
        </authorList>
    </citation>
    <scope>IDENTIFICATION</scope>
</reference>
<feature type="transmembrane region" description="Helical" evidence="1">
    <location>
        <begin position="163"/>
        <end position="189"/>
    </location>
</feature>
<keyword evidence="3" id="KW-1185">Reference proteome</keyword>
<dbReference type="Ensembl" id="ENSOABT00000082601.1">
    <property type="protein sequence ID" value="ENSOABP00000072524.1"/>
    <property type="gene ID" value="ENSOABG00000005339.2"/>
</dbReference>
<organism evidence="2 3">
    <name type="scientific">Oreochromis aureus</name>
    <name type="common">Israeli tilapia</name>
    <name type="synonym">Chromis aureus</name>
    <dbReference type="NCBI Taxonomy" id="47969"/>
    <lineage>
        <taxon>Eukaryota</taxon>
        <taxon>Metazoa</taxon>
        <taxon>Chordata</taxon>
        <taxon>Craniata</taxon>
        <taxon>Vertebrata</taxon>
        <taxon>Euteleostomi</taxon>
        <taxon>Actinopterygii</taxon>
        <taxon>Neopterygii</taxon>
        <taxon>Teleostei</taxon>
        <taxon>Neoteleostei</taxon>
        <taxon>Acanthomorphata</taxon>
        <taxon>Ovalentaria</taxon>
        <taxon>Cichlomorphae</taxon>
        <taxon>Cichliformes</taxon>
        <taxon>Cichlidae</taxon>
        <taxon>African cichlids</taxon>
        <taxon>Pseudocrenilabrinae</taxon>
        <taxon>Oreochromini</taxon>
        <taxon>Oreochromis</taxon>
    </lineage>
</organism>
<keyword evidence="1" id="KW-0472">Membrane</keyword>
<proteinExistence type="predicted"/>
<feature type="transmembrane region" description="Helical" evidence="1">
    <location>
        <begin position="112"/>
        <end position="133"/>
    </location>
</feature>
<dbReference type="PANTHER" id="PTHR33444:SF2">
    <property type="entry name" value="MARVEL DOMAIN-CONTAINING PROTEIN"/>
    <property type="match status" value="1"/>
</dbReference>
<accession>A0AAZ1XY33</accession>
<reference evidence="3" key="1">
    <citation type="submission" date="2020-03" db="EMBL/GenBank/DDBJ databases">
        <title>Evolution of repeat sequences and sex chromosomes of tilapia species revealed by chromosome-level genomes.</title>
        <authorList>
            <person name="Xu L."/>
            <person name="Tao W."/>
            <person name="Wang D."/>
            <person name="Zhou Q."/>
        </authorList>
    </citation>
    <scope>NUCLEOTIDE SEQUENCE [LARGE SCALE GENOMIC DNA]</scope>
    <source>
        <strain evidence="3">Israel</strain>
    </source>
</reference>
<feature type="transmembrane region" description="Helical" evidence="1">
    <location>
        <begin position="49"/>
        <end position="69"/>
    </location>
</feature>
<evidence type="ECO:0000256" key="1">
    <source>
        <dbReference type="SAM" id="Phobius"/>
    </source>
</evidence>
<dbReference type="Proteomes" id="UP000472276">
    <property type="component" value="Unassembled WGS sequence"/>
</dbReference>
<reference evidence="2" key="2">
    <citation type="submission" date="2025-08" db="UniProtKB">
        <authorList>
            <consortium name="Ensembl"/>
        </authorList>
    </citation>
    <scope>IDENTIFICATION</scope>
</reference>
<dbReference type="AlphaFoldDB" id="A0AAZ1XY33"/>
<protein>
    <submittedName>
        <fullName evidence="2">Uncharacterized protein</fullName>
    </submittedName>
</protein>
<sequence length="191" mass="22236">MAQNRWPIRIVKQEPVAKLFGIGREDLLSLEMMLETDTPIHVHRRRPQFAVVGCFQVILFAMHIAQLIIGALNLHDCPRQPFIPIYLLVIGVVTLLFSILQCRRIRWSACSCLVSLFVFCWFIAGNVWIYSVYEPSYNKTASPDMYCNKTLYLFAFWTMNLNYILLGFLLFCPCCSCFFVLPLWMVAYIDD</sequence>
<evidence type="ECO:0000313" key="3">
    <source>
        <dbReference type="Proteomes" id="UP000472276"/>
    </source>
</evidence>
<evidence type="ECO:0000313" key="2">
    <source>
        <dbReference type="Ensembl" id="ENSOABP00000072524.1"/>
    </source>
</evidence>
<dbReference type="InterPro" id="IPR040350">
    <property type="entry name" value="TMEM272"/>
</dbReference>
<dbReference type="PANTHER" id="PTHR33444">
    <property type="entry name" value="SI:DKEY-19B23.12-RELATED"/>
    <property type="match status" value="1"/>
</dbReference>
<keyword evidence="1" id="KW-1133">Transmembrane helix</keyword>
<name>A0AAZ1XY33_OREAU</name>
<keyword evidence="1" id="KW-0812">Transmembrane</keyword>